<feature type="domain" description="Alpha-L-rhamnosidase C-terminal" evidence="9">
    <location>
        <begin position="1001"/>
        <end position="1072"/>
    </location>
</feature>
<evidence type="ECO:0000259" key="7">
    <source>
        <dbReference type="Pfam" id="PF08531"/>
    </source>
</evidence>
<dbReference type="Proteomes" id="UP000749040">
    <property type="component" value="Unassembled WGS sequence"/>
</dbReference>
<dbReference type="Gene3D" id="2.60.120.200">
    <property type="match status" value="1"/>
</dbReference>
<dbReference type="SUPFAM" id="SSF48208">
    <property type="entry name" value="Six-hairpin glycosidases"/>
    <property type="match status" value="1"/>
</dbReference>
<dbReference type="InterPro" id="IPR012341">
    <property type="entry name" value="6hp_glycosidase-like_sf"/>
</dbReference>
<dbReference type="GO" id="GO:0016787">
    <property type="term" value="F:hydrolase activity"/>
    <property type="evidence" value="ECO:0007669"/>
    <property type="project" value="UniProtKB-KW"/>
</dbReference>
<reference evidence="10 11" key="1">
    <citation type="submission" date="2021-01" db="EMBL/GenBank/DDBJ databases">
        <title>Streptomyces acididurans sp. nov., isolated from a peat swamp forest soil.</title>
        <authorList>
            <person name="Chantavorakit T."/>
            <person name="Duangmal K."/>
        </authorList>
    </citation>
    <scope>NUCLEOTIDE SEQUENCE [LARGE SCALE GENOMIC DNA]</scope>
    <source>
        <strain evidence="10 11">KK5PA1</strain>
    </source>
</reference>
<keyword evidence="5" id="KW-0732">Signal</keyword>
<feature type="domain" description="Bacterial alpha-L-rhamnosidase N-terminal" evidence="7">
    <location>
        <begin position="381"/>
        <end position="547"/>
    </location>
</feature>
<dbReference type="EC" id="3.2.1.40" evidence="2"/>
<proteinExistence type="predicted"/>
<organism evidence="10 11">
    <name type="scientific">Actinacidiphila acididurans</name>
    <dbReference type="NCBI Taxonomy" id="2784346"/>
    <lineage>
        <taxon>Bacteria</taxon>
        <taxon>Bacillati</taxon>
        <taxon>Actinomycetota</taxon>
        <taxon>Actinomycetes</taxon>
        <taxon>Kitasatosporales</taxon>
        <taxon>Streptomycetaceae</taxon>
        <taxon>Actinacidiphila</taxon>
    </lineage>
</organism>
<comment type="catalytic activity">
    <reaction evidence="1">
        <text>Hydrolysis of terminal non-reducing alpha-L-rhamnose residues in alpha-L-rhamnosides.</text>
        <dbReference type="EC" id="3.2.1.40"/>
    </reaction>
</comment>
<evidence type="ECO:0000256" key="1">
    <source>
        <dbReference type="ARBA" id="ARBA00001445"/>
    </source>
</evidence>
<dbReference type="PIRSF" id="PIRSF010631">
    <property type="entry name" value="A-rhamnsds"/>
    <property type="match status" value="1"/>
</dbReference>
<dbReference type="InterPro" id="IPR035398">
    <property type="entry name" value="Bac_rhamnosid_C"/>
</dbReference>
<dbReference type="Pfam" id="PF05592">
    <property type="entry name" value="Bac_rhamnosid"/>
    <property type="match status" value="1"/>
</dbReference>
<protein>
    <recommendedName>
        <fullName evidence="2">alpha-L-rhamnosidase</fullName>
        <ecNumber evidence="2">3.2.1.40</ecNumber>
    </recommendedName>
</protein>
<dbReference type="PROSITE" id="PS51318">
    <property type="entry name" value="TAT"/>
    <property type="match status" value="1"/>
</dbReference>
<sequence length="1102" mass="116888">MPGRSRHPAPRWRFLALLAALAALLAGALTATTATAAPGGLTVGALTVDGRPSAPPSAATVSGAPDGPRASAASAASVTVTGEQPALGWQMDSHRTGVTQSAYEVAVATSAQRLDQGRADVWDSGKVTSDASVSVPYRGPALDPGRAYYWKVRVWDDHGAASAWSSPATWDTGLGTAADWHGAQWITPDRSAEQTWSDFTLDTDFTLKTAAAAVLFRAADASHYYMWQINAASTPGKVLLRPHVNDGGFRLLGEVDLGAVITPATLHAPHHLRITAAGSTLTTWIDGVLVDTRTDSTLTSGTIGFRTSVTAGVPEDSTYDNLTVHAPDGSTLFSDDFSVSPDPSFPNTQVADGQLEPKGDPTLLARDAGAPMLRTDFTLDKEIAQARAYVFGLGFYELHLNGAKVGDQVLTPANSPYDKRDLYDTYDVTGALRKGTNAVGIWLGRGYGPNFSQYGFRWTGPEQAIMLLQVTYTDGTQRYVTTDPSWKWSNGPIVADDIYNGESYDARQERAGWDTPGYDAADWQQVTTASAPGGSLQAATLLPMRVVGDLKPVRVTQPRPGAYVYDFGQNIAGWERLTATGPAGTAITMRTAEEVNADGTLDTSTNRNAASTDHFVLAGTGGPETYEPRFTYHGFRYLEVTGYPGVPTASDVTARVVHADVASTGDFTSSDPLLDRIAQNNRWSVLNNSMSVPTDNPVRDERTPPGMDVQAYHAASIREFGMDAFYANYLQDMPPGTALPSDGGNALLPDMGGDQVSLAWDLYETYGDRATLAAQYPAMKAFVDTRDAQTPGHIWPDNHGFGDWCPPYYGPGTNDGMGSPGAGSCTSEVSLVNTALSFRQAQDTAKAAQALGHPDDAAHFTALAAAIEQDFNAHFLNAAGDTYGDGRQTTSILPLAFGMVPADHVAAVGRQLVDTVIDKNGGHLDTGIFGTRYLVDALAAVGRTDVAMTVLNQTSYPGFGFEIAHNATSSWEEWLYASAMETHDHAMFAGINASLYTVLAGIRPAAPGYAAVTIAPQAPAGLDHVAASLDTVRGRVASSWTREGDALTLTVTVPANSRATVRVPLPSTDSAVHADHDATAAGRDARTASYAVGSGTWRFQVR</sequence>
<evidence type="ECO:0000259" key="9">
    <source>
        <dbReference type="Pfam" id="PF17390"/>
    </source>
</evidence>
<evidence type="ECO:0000256" key="5">
    <source>
        <dbReference type="SAM" id="SignalP"/>
    </source>
</evidence>
<accession>A0ABS2TMT4</accession>
<dbReference type="Gene3D" id="2.60.120.260">
    <property type="entry name" value="Galactose-binding domain-like"/>
    <property type="match status" value="2"/>
</dbReference>
<evidence type="ECO:0000259" key="6">
    <source>
        <dbReference type="Pfam" id="PF05592"/>
    </source>
</evidence>
<feature type="domain" description="Alpha-L-rhamnosidase concanavalin-like" evidence="6">
    <location>
        <begin position="558"/>
        <end position="658"/>
    </location>
</feature>
<dbReference type="Pfam" id="PF08531">
    <property type="entry name" value="Bac_rhamnosid_N"/>
    <property type="match status" value="1"/>
</dbReference>
<evidence type="ECO:0000313" key="11">
    <source>
        <dbReference type="Proteomes" id="UP000749040"/>
    </source>
</evidence>
<evidence type="ECO:0000313" key="10">
    <source>
        <dbReference type="EMBL" id="MBM9504372.1"/>
    </source>
</evidence>
<feature type="region of interest" description="Disordered" evidence="4">
    <location>
        <begin position="51"/>
        <end position="77"/>
    </location>
</feature>
<dbReference type="RefSeq" id="WP_205356220.1">
    <property type="nucleotide sequence ID" value="NZ_JADKYB010000003.1"/>
</dbReference>
<dbReference type="InterPro" id="IPR013320">
    <property type="entry name" value="ConA-like_dom_sf"/>
</dbReference>
<comment type="caution">
    <text evidence="10">The sequence shown here is derived from an EMBL/GenBank/DDBJ whole genome shotgun (WGS) entry which is preliminary data.</text>
</comment>
<dbReference type="SUPFAM" id="SSF49899">
    <property type="entry name" value="Concanavalin A-like lectins/glucanases"/>
    <property type="match status" value="1"/>
</dbReference>
<evidence type="ECO:0000256" key="4">
    <source>
        <dbReference type="SAM" id="MobiDB-lite"/>
    </source>
</evidence>
<dbReference type="InterPro" id="IPR006311">
    <property type="entry name" value="TAT_signal"/>
</dbReference>
<feature type="signal peptide" evidence="5">
    <location>
        <begin position="1"/>
        <end position="36"/>
    </location>
</feature>
<dbReference type="PANTHER" id="PTHR33307:SF6">
    <property type="entry name" value="ALPHA-RHAMNOSIDASE (EUROFUNG)-RELATED"/>
    <property type="match status" value="1"/>
</dbReference>
<keyword evidence="11" id="KW-1185">Reference proteome</keyword>
<name>A0ABS2TMT4_9ACTN</name>
<feature type="chain" id="PRO_5046777617" description="alpha-L-rhamnosidase" evidence="5">
    <location>
        <begin position="37"/>
        <end position="1102"/>
    </location>
</feature>
<dbReference type="Gene3D" id="1.50.10.10">
    <property type="match status" value="1"/>
</dbReference>
<dbReference type="Pfam" id="PF17390">
    <property type="entry name" value="Bac_rhamnosid_C"/>
    <property type="match status" value="1"/>
</dbReference>
<dbReference type="InterPro" id="IPR008902">
    <property type="entry name" value="Rhamnosid_concanavalin"/>
</dbReference>
<dbReference type="Pfam" id="PF25788">
    <property type="entry name" value="Ig_Rha78A_N"/>
    <property type="match status" value="1"/>
</dbReference>
<evidence type="ECO:0000256" key="2">
    <source>
        <dbReference type="ARBA" id="ARBA00012652"/>
    </source>
</evidence>
<feature type="domain" description="Alpha-L-rhamnosidase six-hairpin glycosidase" evidence="8">
    <location>
        <begin position="663"/>
        <end position="997"/>
    </location>
</feature>
<dbReference type="InterPro" id="IPR035396">
    <property type="entry name" value="Bac_rhamnosid6H"/>
</dbReference>
<dbReference type="Gene3D" id="2.60.420.10">
    <property type="entry name" value="Maltose phosphorylase, domain 3"/>
    <property type="match status" value="1"/>
</dbReference>
<gene>
    <name evidence="10" type="ORF">ITX44_07460</name>
</gene>
<keyword evidence="3 10" id="KW-0378">Hydrolase</keyword>
<dbReference type="InterPro" id="IPR013783">
    <property type="entry name" value="Ig-like_fold"/>
</dbReference>
<dbReference type="Gene3D" id="2.60.40.10">
    <property type="entry name" value="Immunoglobulins"/>
    <property type="match status" value="1"/>
</dbReference>
<dbReference type="InterPro" id="IPR016007">
    <property type="entry name" value="Alpha_rhamnosid"/>
</dbReference>
<dbReference type="InterPro" id="IPR013737">
    <property type="entry name" value="Bac_rhamnosid_N"/>
</dbReference>
<dbReference type="PANTHER" id="PTHR33307">
    <property type="entry name" value="ALPHA-RHAMNOSIDASE (EUROFUNG)"/>
    <property type="match status" value="1"/>
</dbReference>
<dbReference type="InterPro" id="IPR008928">
    <property type="entry name" value="6-hairpin_glycosidase_sf"/>
</dbReference>
<evidence type="ECO:0000256" key="3">
    <source>
        <dbReference type="ARBA" id="ARBA00022801"/>
    </source>
</evidence>
<evidence type="ECO:0000259" key="8">
    <source>
        <dbReference type="Pfam" id="PF17389"/>
    </source>
</evidence>
<dbReference type="Pfam" id="PF17389">
    <property type="entry name" value="Bac_rhamnosid6H"/>
    <property type="match status" value="1"/>
</dbReference>
<dbReference type="EMBL" id="JADKYB010000003">
    <property type="protein sequence ID" value="MBM9504372.1"/>
    <property type="molecule type" value="Genomic_DNA"/>
</dbReference>